<evidence type="ECO:0000313" key="4">
    <source>
        <dbReference type="EMBL" id="MDN5215366.1"/>
    </source>
</evidence>
<dbReference type="PANTHER" id="PTHR11851:SF49">
    <property type="entry name" value="MITOCHONDRIAL-PROCESSING PEPTIDASE SUBUNIT ALPHA"/>
    <property type="match status" value="1"/>
</dbReference>
<dbReference type="Pfam" id="PF05193">
    <property type="entry name" value="Peptidase_M16_C"/>
    <property type="match status" value="1"/>
</dbReference>
<comment type="caution">
    <text evidence="4">The sequence shown here is derived from an EMBL/GenBank/DDBJ whole genome shotgun (WGS) entry which is preliminary data.</text>
</comment>
<evidence type="ECO:0000259" key="2">
    <source>
        <dbReference type="Pfam" id="PF00675"/>
    </source>
</evidence>
<reference evidence="4" key="1">
    <citation type="submission" date="2023-06" db="EMBL/GenBank/DDBJ databases">
        <title>Genomic of Agaribacillus aureum.</title>
        <authorList>
            <person name="Wang G."/>
        </authorList>
    </citation>
    <scope>NUCLEOTIDE SEQUENCE</scope>
    <source>
        <strain evidence="4">BMA12</strain>
    </source>
</reference>
<comment type="similarity">
    <text evidence="1">Belongs to the peptidase M16 family.</text>
</comment>
<dbReference type="Gene3D" id="3.30.830.10">
    <property type="entry name" value="Metalloenzyme, LuxS/M16 peptidase-like"/>
    <property type="match status" value="2"/>
</dbReference>
<accession>A0ABT8LE67</accession>
<dbReference type="InterPro" id="IPR011765">
    <property type="entry name" value="Pept_M16_N"/>
</dbReference>
<dbReference type="RefSeq" id="WP_346760887.1">
    <property type="nucleotide sequence ID" value="NZ_JAUJEB010000006.1"/>
</dbReference>
<feature type="domain" description="Peptidase M16 N-terminal" evidence="2">
    <location>
        <begin position="14"/>
        <end position="161"/>
    </location>
</feature>
<evidence type="ECO:0000256" key="1">
    <source>
        <dbReference type="ARBA" id="ARBA00007261"/>
    </source>
</evidence>
<dbReference type="PANTHER" id="PTHR11851">
    <property type="entry name" value="METALLOPROTEASE"/>
    <property type="match status" value="1"/>
</dbReference>
<sequence>MRDYEIYTLDNGIRVVHKEVSSTKIVHCGFILNIGSRDEKNDQQGLAHFWEHMAFKGTTKRKAFHIINRLESVGGELNAYTTKEKICFYASILDNYFEKALELLTDITFDSIFPEKQIEKERGVILEEMAMYHDAPEDAIQDEFDNLVFKDHPLGNNILGTAESVRSFQKQDFKQFISENINTGQLIFSVVGNINRKKIKRCIEKYLATLPVRQAKLNRTPFGNYKAGHLTNTRELTQSQCAIGRPAYPLKDEKRLPFFMLTNILGGPGLNSRLNMALREKYGFVYSIEANYSAYSDTGLFSIFFGTDPQQLDRSIKIVLKELQKLKEKPLGSLQLHQAKEQLMGQLAMSEENNASLMLMMGRSLLDLNEIPSLESIFEKIKETRSGDLQDIAAEMFDEKQLSYLTYIPK</sequence>
<dbReference type="EMBL" id="JAUJEB010000006">
    <property type="protein sequence ID" value="MDN5215366.1"/>
    <property type="molecule type" value="Genomic_DNA"/>
</dbReference>
<keyword evidence="5" id="KW-1185">Reference proteome</keyword>
<evidence type="ECO:0000313" key="5">
    <source>
        <dbReference type="Proteomes" id="UP001172083"/>
    </source>
</evidence>
<organism evidence="4 5">
    <name type="scientific">Agaribacillus aureus</name>
    <dbReference type="NCBI Taxonomy" id="3051825"/>
    <lineage>
        <taxon>Bacteria</taxon>
        <taxon>Pseudomonadati</taxon>
        <taxon>Bacteroidota</taxon>
        <taxon>Cytophagia</taxon>
        <taxon>Cytophagales</taxon>
        <taxon>Splendidivirgaceae</taxon>
        <taxon>Agaribacillus</taxon>
    </lineage>
</organism>
<dbReference type="InterPro" id="IPR011249">
    <property type="entry name" value="Metalloenz_LuxS/M16"/>
</dbReference>
<dbReference type="SUPFAM" id="SSF63411">
    <property type="entry name" value="LuxS/MPP-like metallohydrolase"/>
    <property type="match status" value="2"/>
</dbReference>
<dbReference type="InterPro" id="IPR007863">
    <property type="entry name" value="Peptidase_M16_C"/>
</dbReference>
<dbReference type="InterPro" id="IPR050361">
    <property type="entry name" value="MPP/UQCRC_Complex"/>
</dbReference>
<dbReference type="Pfam" id="PF00675">
    <property type="entry name" value="Peptidase_M16"/>
    <property type="match status" value="1"/>
</dbReference>
<protein>
    <submittedName>
        <fullName evidence="4">Pitrilysin family protein</fullName>
    </submittedName>
</protein>
<evidence type="ECO:0000259" key="3">
    <source>
        <dbReference type="Pfam" id="PF05193"/>
    </source>
</evidence>
<name>A0ABT8LE67_9BACT</name>
<feature type="domain" description="Peptidase M16 C-terminal" evidence="3">
    <location>
        <begin position="167"/>
        <end position="343"/>
    </location>
</feature>
<proteinExistence type="inferred from homology"/>
<gene>
    <name evidence="4" type="ORF">QQ020_25025</name>
</gene>
<dbReference type="Proteomes" id="UP001172083">
    <property type="component" value="Unassembled WGS sequence"/>
</dbReference>